<dbReference type="GO" id="GO:0046081">
    <property type="term" value="P:dUTP catabolic process"/>
    <property type="evidence" value="ECO:0007669"/>
    <property type="project" value="InterPro"/>
</dbReference>
<dbReference type="InterPro" id="IPR029054">
    <property type="entry name" value="dUTPase-like"/>
</dbReference>
<protein>
    <recommendedName>
        <fullName evidence="3">dUTP diphosphatase</fullName>
        <ecNumber evidence="3">3.6.1.23</ecNumber>
    </recommendedName>
</protein>
<evidence type="ECO:0000256" key="3">
    <source>
        <dbReference type="ARBA" id="ARBA00012379"/>
    </source>
</evidence>
<reference evidence="6" key="2">
    <citation type="submission" date="2011-02" db="EMBL/GenBank/DDBJ databases">
        <authorList>
            <person name="MacLean D."/>
        </authorList>
    </citation>
    <scope>NUCLEOTIDE SEQUENCE</scope>
</reference>
<reference evidence="6" key="1">
    <citation type="journal article" date="2011" name="PLoS Biol.">
        <title>Gene gain and loss during evolution of obligate parasitism in the white rust pathogen of Arabidopsis thaliana.</title>
        <authorList>
            <person name="Kemen E."/>
            <person name="Gardiner A."/>
            <person name="Schultz-Larsen T."/>
            <person name="Kemen A.C."/>
            <person name="Balmuth A.L."/>
            <person name="Robert-Seilaniantz A."/>
            <person name="Bailey K."/>
            <person name="Holub E."/>
            <person name="Studholme D.J."/>
            <person name="Maclean D."/>
            <person name="Jones J.D."/>
        </authorList>
    </citation>
    <scope>NUCLEOTIDE SEQUENCE</scope>
</reference>
<dbReference type="PANTHER" id="PTHR11241:SF0">
    <property type="entry name" value="DEOXYURIDINE 5'-TRIPHOSPHATE NUCLEOTIDOHYDROLASE"/>
    <property type="match status" value="1"/>
</dbReference>
<dbReference type="SUPFAM" id="SSF51283">
    <property type="entry name" value="dUTPase-like"/>
    <property type="match status" value="1"/>
</dbReference>
<feature type="domain" description="dUTPase-like" evidence="5">
    <location>
        <begin position="11"/>
        <end position="78"/>
    </location>
</feature>
<dbReference type="Pfam" id="PF00692">
    <property type="entry name" value="dUTPase"/>
    <property type="match status" value="1"/>
</dbReference>
<dbReference type="GO" id="GO:0000287">
    <property type="term" value="F:magnesium ion binding"/>
    <property type="evidence" value="ECO:0007669"/>
    <property type="project" value="InterPro"/>
</dbReference>
<proteinExistence type="inferred from homology"/>
<dbReference type="GO" id="GO:0006226">
    <property type="term" value="P:dUMP biosynthetic process"/>
    <property type="evidence" value="ECO:0007669"/>
    <property type="project" value="InterPro"/>
</dbReference>
<gene>
    <name evidence="6" type="primary">AlNc14C436G11627</name>
    <name evidence="6" type="ORF">ALNC14_131060</name>
</gene>
<evidence type="ECO:0000256" key="1">
    <source>
        <dbReference type="ARBA" id="ARBA00005142"/>
    </source>
</evidence>
<dbReference type="InterPro" id="IPR036157">
    <property type="entry name" value="dUTPase-like_sf"/>
</dbReference>
<dbReference type="EMBL" id="FR824479">
    <property type="protein sequence ID" value="CCA26962.1"/>
    <property type="molecule type" value="Genomic_DNA"/>
</dbReference>
<dbReference type="PANTHER" id="PTHR11241">
    <property type="entry name" value="DEOXYURIDINE 5'-TRIPHOSPHATE NUCLEOTIDOHYDROLASE"/>
    <property type="match status" value="1"/>
</dbReference>
<dbReference type="InterPro" id="IPR008181">
    <property type="entry name" value="dUTPase"/>
</dbReference>
<comment type="similarity">
    <text evidence="2">Belongs to the dUTPase family.</text>
</comment>
<evidence type="ECO:0000259" key="5">
    <source>
        <dbReference type="Pfam" id="PF00692"/>
    </source>
</evidence>
<dbReference type="HOGENOM" id="CLU_2255212_0_0_1"/>
<sequence length="104" mass="11078">MDIRVLRLSENAILPSSGSHLSAGFDLFSAYDMVIPAKSKGVVETDIAIELPEGCCARIASQTELTLEYGVEAGGGVIGIENSRLGIPSGFIQSFGKIIFDKTW</sequence>
<evidence type="ECO:0000256" key="4">
    <source>
        <dbReference type="ARBA" id="ARBA00023080"/>
    </source>
</evidence>
<comment type="pathway">
    <text evidence="1">Pyrimidine metabolism; dUMP biosynthesis; dUMP from dCTP (dUTP route): step 2/2.</text>
</comment>
<dbReference type="GO" id="GO:0004170">
    <property type="term" value="F:dUTP diphosphatase activity"/>
    <property type="evidence" value="ECO:0007669"/>
    <property type="project" value="UniProtKB-EC"/>
</dbReference>
<evidence type="ECO:0000256" key="2">
    <source>
        <dbReference type="ARBA" id="ARBA00006581"/>
    </source>
</evidence>
<name>F0WZN6_9STRA</name>
<organism evidence="6">
    <name type="scientific">Albugo laibachii Nc14</name>
    <dbReference type="NCBI Taxonomy" id="890382"/>
    <lineage>
        <taxon>Eukaryota</taxon>
        <taxon>Sar</taxon>
        <taxon>Stramenopiles</taxon>
        <taxon>Oomycota</taxon>
        <taxon>Peronosporomycetes</taxon>
        <taxon>Albuginales</taxon>
        <taxon>Albuginaceae</taxon>
        <taxon>Albugo</taxon>
    </lineage>
</organism>
<dbReference type="Gene3D" id="2.70.40.10">
    <property type="match status" value="1"/>
</dbReference>
<dbReference type="AlphaFoldDB" id="F0WZN6"/>
<accession>F0WZN6</accession>
<keyword evidence="4" id="KW-0546">Nucleotide metabolism</keyword>
<dbReference type="EC" id="3.6.1.23" evidence="3"/>
<evidence type="ECO:0000313" key="6">
    <source>
        <dbReference type="EMBL" id="CCA26962.1"/>
    </source>
</evidence>